<dbReference type="PANTHER" id="PTHR14596:SF72">
    <property type="entry name" value="ZINC FINGER PROTEIN MSN2-RELATED"/>
    <property type="match status" value="1"/>
</dbReference>
<dbReference type="Proteomes" id="UP000769528">
    <property type="component" value="Unassembled WGS sequence"/>
</dbReference>
<feature type="transmembrane region" description="Helical" evidence="3">
    <location>
        <begin position="15"/>
        <end position="36"/>
    </location>
</feature>
<feature type="transmembrane region" description="Helical" evidence="3">
    <location>
        <begin position="202"/>
        <end position="224"/>
    </location>
</feature>
<organism evidence="4 5">
    <name type="scientific">Wickerhamomyces mucosus</name>
    <dbReference type="NCBI Taxonomy" id="1378264"/>
    <lineage>
        <taxon>Eukaryota</taxon>
        <taxon>Fungi</taxon>
        <taxon>Dikarya</taxon>
        <taxon>Ascomycota</taxon>
        <taxon>Saccharomycotina</taxon>
        <taxon>Saccharomycetes</taxon>
        <taxon>Phaffomycetales</taxon>
        <taxon>Wickerhamomycetaceae</taxon>
        <taxon>Wickerhamomyces</taxon>
    </lineage>
</organism>
<feature type="transmembrane region" description="Helical" evidence="3">
    <location>
        <begin position="102"/>
        <end position="124"/>
    </location>
</feature>
<feature type="coiled-coil region" evidence="1">
    <location>
        <begin position="645"/>
        <end position="672"/>
    </location>
</feature>
<evidence type="ECO:0000256" key="2">
    <source>
        <dbReference type="SAM" id="MobiDB-lite"/>
    </source>
</evidence>
<evidence type="ECO:0008006" key="6">
    <source>
        <dbReference type="Google" id="ProtNLM"/>
    </source>
</evidence>
<feature type="compositionally biased region" description="Low complexity" evidence="2">
    <location>
        <begin position="749"/>
        <end position="775"/>
    </location>
</feature>
<dbReference type="AlphaFoldDB" id="A0A9P8TEA3"/>
<dbReference type="GO" id="GO:0000987">
    <property type="term" value="F:cis-regulatory region sequence-specific DNA binding"/>
    <property type="evidence" value="ECO:0007669"/>
    <property type="project" value="TreeGrafter"/>
</dbReference>
<protein>
    <recommendedName>
        <fullName evidence="6">Ubiquitination network signaling protein</fullName>
    </recommendedName>
</protein>
<dbReference type="EMBL" id="JAEUBF010000637">
    <property type="protein sequence ID" value="KAH3676368.1"/>
    <property type="molecule type" value="Genomic_DNA"/>
</dbReference>
<keyword evidence="3" id="KW-0472">Membrane</keyword>
<keyword evidence="5" id="KW-1185">Reference proteome</keyword>
<comment type="caution">
    <text evidence="4">The sequence shown here is derived from an EMBL/GenBank/DDBJ whole genome shotgun (WGS) entry which is preliminary data.</text>
</comment>
<sequence length="775" mass="89051">MPLLLPQDALLDSTAILVILLNIPPIFSIFVQFLYIQTSSSKQIVSRMLFKTSKPNNIPKNNNNSSHIANNNSILNNTDDSSNNGIKNSTLNNQQSEESESILIPMILISIFDFSLTLLIRILTPNLSKLILLFSNSIIAISLTGFDYYNSILASLSIISLDYCFKFFISYLSKNFQFVTLNNYHIFPYLSTSSNHLTYDKLFFNFINLFFAIHILLMTFSTVFKKNFISKNIQQLSNPQDDIILPINTTTHDSLLDIQLTSEISNSIIPGIDSFTEEKDKVDHINHDGEPDNTSVFSSNTENYDNDNNNINENNVNENNPASYPSSKKTFINPASSSNIVSENFNVFLNSSFMKSKNSAKASQPLWSLIGTVKAMNLRKDIYSGETNLDYNQREDALILSENFNYIKLNESDERRIGTVFLRYIGETLVAVQLSKNFKFNNSNSSIIIKVNGIIWYQVSRSLINDHEEIFIISGLTPLSHYDIQFILNVKNEQNYLIDELIIGTIDSDGKNCEIHNSNSEKNNPEILSSPLVTLQESLITTNENLNKEKFKLKKTRKEIGKKLNSIKSDIELFKKRINNNDKNDEKNWKKILILRNNVKSLEGDIHKIDLEYNELESKELEINEIYLVEKRKFDSSLRNFQNFKNQFTSKIEEKQEVLKKLNSEIESLQAKDLKTSSKLSKLISDNEKNTEEIDEILKNDQDQRLKLRFNRNEKRKFLLNEFKKEISNLQKGLTYLSNENDTLKKIEQQQQQQQQQSQQEPPQHPSSTSSSSTS</sequence>
<dbReference type="OrthoDB" id="4158994at2759"/>
<evidence type="ECO:0000256" key="1">
    <source>
        <dbReference type="SAM" id="Coils"/>
    </source>
</evidence>
<evidence type="ECO:0000313" key="4">
    <source>
        <dbReference type="EMBL" id="KAH3676368.1"/>
    </source>
</evidence>
<dbReference type="GO" id="GO:0005634">
    <property type="term" value="C:nucleus"/>
    <property type="evidence" value="ECO:0007669"/>
    <property type="project" value="TreeGrafter"/>
</dbReference>
<reference evidence="4" key="1">
    <citation type="journal article" date="2021" name="Open Biol.">
        <title>Shared evolutionary footprints suggest mitochondrial oxidative damage underlies multiple complex I losses in fungi.</title>
        <authorList>
            <person name="Schikora-Tamarit M.A."/>
            <person name="Marcet-Houben M."/>
            <person name="Nosek J."/>
            <person name="Gabaldon T."/>
        </authorList>
    </citation>
    <scope>NUCLEOTIDE SEQUENCE</scope>
    <source>
        <strain evidence="4">CBS6341</strain>
    </source>
</reference>
<gene>
    <name evidence="4" type="ORF">WICMUC_001999</name>
</gene>
<feature type="region of interest" description="Disordered" evidence="2">
    <location>
        <begin position="741"/>
        <end position="775"/>
    </location>
</feature>
<dbReference type="GO" id="GO:0000981">
    <property type="term" value="F:DNA-binding transcription factor activity, RNA polymerase II-specific"/>
    <property type="evidence" value="ECO:0007669"/>
    <property type="project" value="TreeGrafter"/>
</dbReference>
<reference evidence="4" key="2">
    <citation type="submission" date="2021-01" db="EMBL/GenBank/DDBJ databases">
        <authorList>
            <person name="Schikora-Tamarit M.A."/>
        </authorList>
    </citation>
    <scope>NUCLEOTIDE SEQUENCE</scope>
    <source>
        <strain evidence="4">CBS6341</strain>
    </source>
</reference>
<evidence type="ECO:0000256" key="3">
    <source>
        <dbReference type="SAM" id="Phobius"/>
    </source>
</evidence>
<dbReference type="GO" id="GO:0042594">
    <property type="term" value="P:response to starvation"/>
    <property type="evidence" value="ECO:0007669"/>
    <property type="project" value="TreeGrafter"/>
</dbReference>
<proteinExistence type="predicted"/>
<keyword evidence="3" id="KW-0812">Transmembrane</keyword>
<keyword evidence="3" id="KW-1133">Transmembrane helix</keyword>
<accession>A0A9P8TEA3</accession>
<evidence type="ECO:0000313" key="5">
    <source>
        <dbReference type="Proteomes" id="UP000769528"/>
    </source>
</evidence>
<dbReference type="PANTHER" id="PTHR14596">
    <property type="entry name" value="ZINC FINGER PROTEIN"/>
    <property type="match status" value="1"/>
</dbReference>
<keyword evidence="1" id="KW-0175">Coiled coil</keyword>
<name>A0A9P8TEA3_9ASCO</name>